<protein>
    <submittedName>
        <fullName evidence="5">Cobalamin biosynthesis protein BluB @ 5,6-dimethylbenzimidazole synthase, flavin destructase family</fullName>
    </submittedName>
</protein>
<name>A0A3B1D4B1_9ZZZZ</name>
<dbReference type="Pfam" id="PF00881">
    <property type="entry name" value="Nitroreductase"/>
    <property type="match status" value="1"/>
</dbReference>
<sequence>MKTAQNKNGHAFEDAEKRGVYRAIHERRDIRKEFLPKKISKKILMKLLNAAHHAGSVGFMQPWNFIVIENTKIKNKVKGIFNKENERAKENYKGKRKEMYSAFKLEGIEESPINICITCDSTRGGKHVIGRNTIKEMDVFSTCGAIQNLWLAARAEGIGVGWVSIIDNKLLKKVLNIPKHIKPVAYLCLGYVSQFDNKPLLEKVGWRKRLLLEDLISWDSWGAKV</sequence>
<dbReference type="NCBIfam" id="TIGR02476">
    <property type="entry name" value="BluB"/>
    <property type="match status" value="1"/>
</dbReference>
<dbReference type="AlphaFoldDB" id="A0A3B1D4B1"/>
<dbReference type="EMBL" id="UOGJ01000065">
    <property type="protein sequence ID" value="VAX35572.1"/>
    <property type="molecule type" value="Genomic_DNA"/>
</dbReference>
<dbReference type="GO" id="GO:0016491">
    <property type="term" value="F:oxidoreductase activity"/>
    <property type="evidence" value="ECO:0007669"/>
    <property type="project" value="UniProtKB-KW"/>
</dbReference>
<evidence type="ECO:0000259" key="4">
    <source>
        <dbReference type="Pfam" id="PF00881"/>
    </source>
</evidence>
<keyword evidence="3" id="KW-0560">Oxidoreductase</keyword>
<evidence type="ECO:0000256" key="1">
    <source>
        <dbReference type="ARBA" id="ARBA00022630"/>
    </source>
</evidence>
<dbReference type="InterPro" id="IPR050627">
    <property type="entry name" value="Nitroreductase/BluB"/>
</dbReference>
<reference evidence="5" key="1">
    <citation type="submission" date="2018-06" db="EMBL/GenBank/DDBJ databases">
        <authorList>
            <person name="Zhirakovskaya E."/>
        </authorList>
    </citation>
    <scope>NUCLEOTIDE SEQUENCE</scope>
</reference>
<dbReference type="InterPro" id="IPR000415">
    <property type="entry name" value="Nitroreductase-like"/>
</dbReference>
<accession>A0A3B1D4B1</accession>
<dbReference type="SUPFAM" id="SSF55469">
    <property type="entry name" value="FMN-dependent nitroreductase-like"/>
    <property type="match status" value="1"/>
</dbReference>
<evidence type="ECO:0000256" key="3">
    <source>
        <dbReference type="ARBA" id="ARBA00023002"/>
    </source>
</evidence>
<proteinExistence type="predicted"/>
<gene>
    <name evidence="5" type="ORF">MNBD_UNCLBAC01-662</name>
</gene>
<keyword evidence="1" id="KW-0285">Flavoprotein</keyword>
<organism evidence="5">
    <name type="scientific">hydrothermal vent metagenome</name>
    <dbReference type="NCBI Taxonomy" id="652676"/>
    <lineage>
        <taxon>unclassified sequences</taxon>
        <taxon>metagenomes</taxon>
        <taxon>ecological metagenomes</taxon>
    </lineage>
</organism>
<evidence type="ECO:0000313" key="5">
    <source>
        <dbReference type="EMBL" id="VAX35572.1"/>
    </source>
</evidence>
<evidence type="ECO:0000256" key="2">
    <source>
        <dbReference type="ARBA" id="ARBA00022643"/>
    </source>
</evidence>
<keyword evidence="2" id="KW-0288">FMN</keyword>
<dbReference type="PANTHER" id="PTHR23026">
    <property type="entry name" value="NADPH NITROREDUCTASE"/>
    <property type="match status" value="1"/>
</dbReference>
<dbReference type="InterPro" id="IPR012825">
    <property type="entry name" value="BluB"/>
</dbReference>
<dbReference type="PANTHER" id="PTHR23026:SF90">
    <property type="entry name" value="IODOTYROSINE DEIODINASE 1"/>
    <property type="match status" value="1"/>
</dbReference>
<dbReference type="InterPro" id="IPR029479">
    <property type="entry name" value="Nitroreductase"/>
</dbReference>
<dbReference type="CDD" id="cd02145">
    <property type="entry name" value="BluB"/>
    <property type="match status" value="1"/>
</dbReference>
<feature type="domain" description="Nitroreductase" evidence="4">
    <location>
        <begin position="24"/>
        <end position="191"/>
    </location>
</feature>
<dbReference type="Gene3D" id="3.40.109.10">
    <property type="entry name" value="NADH Oxidase"/>
    <property type="match status" value="1"/>
</dbReference>